<feature type="transmembrane region" description="Helical" evidence="2">
    <location>
        <begin position="35"/>
        <end position="59"/>
    </location>
</feature>
<dbReference type="InterPro" id="IPR050570">
    <property type="entry name" value="Cell_wall_metabolism_enzyme"/>
</dbReference>
<dbReference type="PANTHER" id="PTHR21666:SF270">
    <property type="entry name" value="MUREIN HYDROLASE ACTIVATOR ENVC"/>
    <property type="match status" value="1"/>
</dbReference>
<keyword evidence="2" id="KW-0812">Transmembrane</keyword>
<name>A0A1M6JZA0_9FIRM</name>
<proteinExistence type="predicted"/>
<dbReference type="CDD" id="cd12797">
    <property type="entry name" value="M23_peptidase"/>
    <property type="match status" value="1"/>
</dbReference>
<dbReference type="InterPro" id="IPR011055">
    <property type="entry name" value="Dup_hybrid_motif"/>
</dbReference>
<evidence type="ECO:0000256" key="2">
    <source>
        <dbReference type="SAM" id="Phobius"/>
    </source>
</evidence>
<keyword evidence="5" id="KW-1185">Reference proteome</keyword>
<dbReference type="AlphaFoldDB" id="A0A1M6JZA0"/>
<keyword evidence="2" id="KW-1133">Transmembrane helix</keyword>
<dbReference type="STRING" id="1121919.SAMN02745975_02276"/>
<feature type="domain" description="M23ase beta-sheet core" evidence="3">
    <location>
        <begin position="213"/>
        <end position="307"/>
    </location>
</feature>
<keyword evidence="4" id="KW-0378">Hydrolase</keyword>
<feature type="coiled-coil region" evidence="1">
    <location>
        <begin position="58"/>
        <end position="92"/>
    </location>
</feature>
<dbReference type="FunFam" id="2.70.70.10:FF:000006">
    <property type="entry name" value="M23 family peptidase"/>
    <property type="match status" value="1"/>
</dbReference>
<evidence type="ECO:0000313" key="5">
    <source>
        <dbReference type="Proteomes" id="UP000184536"/>
    </source>
</evidence>
<sequence>MNLYKKLKDLHKEHMTFMIVPHSGSNVRQFRLKKIFYYLFLWISGVLCALTVVLTVSLIQLNHQLDVKLNDLEKLESINKDQSLEIAELKNKTSFVNEKLSILNELENQVRNMVGLKTTNQQSLKKPISRSALRGAAVVKTESESNNDSLDIESLEVLAAEMDEKMENLNILIDDVSDQLKVLAAKPDKMPTEGRITSTFGYRKSPFNGRKEFHSGIDIANKQGTQILAAGSGIVTFSGWNAGYGKTVIISHGHGYRSVYAHNKENLVEVGQRVQKGDVIAKMGSTGRSTGSHLHFEIHYNGEQINPEKILKP</sequence>
<reference evidence="5" key="1">
    <citation type="submission" date="2016-11" db="EMBL/GenBank/DDBJ databases">
        <authorList>
            <person name="Varghese N."/>
            <person name="Submissions S."/>
        </authorList>
    </citation>
    <scope>NUCLEOTIDE SEQUENCE [LARGE SCALE GENOMIC DNA]</scope>
    <source>
        <strain evidence="5">DSM 17957</strain>
    </source>
</reference>
<feature type="coiled-coil region" evidence="1">
    <location>
        <begin position="152"/>
        <end position="186"/>
    </location>
</feature>
<accession>A0A1M6JZA0</accession>
<evidence type="ECO:0000313" key="4">
    <source>
        <dbReference type="EMBL" id="SHJ52036.1"/>
    </source>
</evidence>
<dbReference type="Proteomes" id="UP000184536">
    <property type="component" value="Unassembled WGS sequence"/>
</dbReference>
<dbReference type="SUPFAM" id="SSF51261">
    <property type="entry name" value="Duplicated hybrid motif"/>
    <property type="match status" value="1"/>
</dbReference>
<dbReference type="Pfam" id="PF01551">
    <property type="entry name" value="Peptidase_M23"/>
    <property type="match status" value="1"/>
</dbReference>
<evidence type="ECO:0000256" key="1">
    <source>
        <dbReference type="SAM" id="Coils"/>
    </source>
</evidence>
<dbReference type="PANTHER" id="PTHR21666">
    <property type="entry name" value="PEPTIDASE-RELATED"/>
    <property type="match status" value="1"/>
</dbReference>
<organism evidence="4 5">
    <name type="scientific">Geosporobacter subterraneus DSM 17957</name>
    <dbReference type="NCBI Taxonomy" id="1121919"/>
    <lineage>
        <taxon>Bacteria</taxon>
        <taxon>Bacillati</taxon>
        <taxon>Bacillota</taxon>
        <taxon>Clostridia</taxon>
        <taxon>Peptostreptococcales</taxon>
        <taxon>Thermotaleaceae</taxon>
        <taxon>Geosporobacter</taxon>
    </lineage>
</organism>
<dbReference type="GO" id="GO:0004222">
    <property type="term" value="F:metalloendopeptidase activity"/>
    <property type="evidence" value="ECO:0007669"/>
    <property type="project" value="TreeGrafter"/>
</dbReference>
<keyword evidence="1" id="KW-0175">Coiled coil</keyword>
<dbReference type="EMBL" id="FQZV01000028">
    <property type="protein sequence ID" value="SHJ52036.1"/>
    <property type="molecule type" value="Genomic_DNA"/>
</dbReference>
<keyword evidence="2" id="KW-0472">Membrane</keyword>
<evidence type="ECO:0000259" key="3">
    <source>
        <dbReference type="Pfam" id="PF01551"/>
    </source>
</evidence>
<dbReference type="InterPro" id="IPR016047">
    <property type="entry name" value="M23ase_b-sheet_dom"/>
</dbReference>
<dbReference type="Gene3D" id="2.70.70.10">
    <property type="entry name" value="Glucose Permease (Domain IIA)"/>
    <property type="match status" value="1"/>
</dbReference>
<dbReference type="RefSeq" id="WP_190014428.1">
    <property type="nucleotide sequence ID" value="NZ_FQZV01000028.1"/>
</dbReference>
<gene>
    <name evidence="4" type="ORF">SAMN02745975_02276</name>
</gene>
<protein>
    <submittedName>
        <fullName evidence="4">Murein DD-endopeptidase MepM and murein hydrolase activator NlpD, contain LysM domain</fullName>
    </submittedName>
</protein>